<protein>
    <submittedName>
        <fullName evidence="5">Agmatinase</fullName>
    </submittedName>
</protein>
<keyword evidence="2 4" id="KW-0479">Metal-binding</keyword>
<evidence type="ECO:0000256" key="4">
    <source>
        <dbReference type="PIRSR" id="PIRSR036979-1"/>
    </source>
</evidence>
<feature type="binding site" evidence="4">
    <location>
        <position position="102"/>
    </location>
    <ligand>
        <name>Mn(2+)</name>
        <dbReference type="ChEBI" id="CHEBI:29035"/>
        <label>1</label>
    </ligand>
</feature>
<dbReference type="InterPro" id="IPR005925">
    <property type="entry name" value="Agmatinase-rel"/>
</dbReference>
<gene>
    <name evidence="5" type="ORF">A3B04_03875</name>
</gene>
<evidence type="ECO:0000313" key="5">
    <source>
        <dbReference type="EMBL" id="OGZ40143.1"/>
    </source>
</evidence>
<dbReference type="Gene3D" id="3.40.800.10">
    <property type="entry name" value="Ureohydrolase domain"/>
    <property type="match status" value="1"/>
</dbReference>
<dbReference type="Proteomes" id="UP000177126">
    <property type="component" value="Unassembled WGS sequence"/>
</dbReference>
<dbReference type="CDD" id="cd11593">
    <property type="entry name" value="Agmatinase-like_2"/>
    <property type="match status" value="1"/>
</dbReference>
<proteinExistence type="inferred from homology"/>
<dbReference type="InterPro" id="IPR006035">
    <property type="entry name" value="Ureohydrolase"/>
</dbReference>
<feature type="binding site" evidence="4">
    <location>
        <position position="128"/>
    </location>
    <ligand>
        <name>Mn(2+)</name>
        <dbReference type="ChEBI" id="CHEBI:29035"/>
        <label>1</label>
    </ligand>
</feature>
<dbReference type="GO" id="GO:0046872">
    <property type="term" value="F:metal ion binding"/>
    <property type="evidence" value="ECO:0007669"/>
    <property type="project" value="UniProtKB-KW"/>
</dbReference>
<dbReference type="PANTHER" id="PTHR11358">
    <property type="entry name" value="ARGINASE/AGMATINASE"/>
    <property type="match status" value="1"/>
</dbReference>
<keyword evidence="3" id="KW-0378">Hydrolase</keyword>
<feature type="binding site" evidence="4">
    <location>
        <position position="225"/>
    </location>
    <ligand>
        <name>Mn(2+)</name>
        <dbReference type="ChEBI" id="CHEBI:29035"/>
        <label>1</label>
    </ligand>
</feature>
<dbReference type="NCBIfam" id="TIGR01230">
    <property type="entry name" value="agmatinase"/>
    <property type="match status" value="1"/>
</dbReference>
<dbReference type="AlphaFoldDB" id="A0A1G2FQ31"/>
<evidence type="ECO:0000256" key="2">
    <source>
        <dbReference type="ARBA" id="ARBA00022723"/>
    </source>
</evidence>
<dbReference type="GO" id="GO:0008783">
    <property type="term" value="F:agmatinase activity"/>
    <property type="evidence" value="ECO:0007669"/>
    <property type="project" value="TreeGrafter"/>
</dbReference>
<keyword evidence="4" id="KW-0464">Manganese</keyword>
<dbReference type="SUPFAM" id="SSF52768">
    <property type="entry name" value="Arginase/deacetylase"/>
    <property type="match status" value="1"/>
</dbReference>
<comment type="similarity">
    <text evidence="1">Belongs to the arginase family. Agmatinase subfamily.</text>
</comment>
<dbReference type="PRINTS" id="PR00116">
    <property type="entry name" value="ARGINASE"/>
</dbReference>
<feature type="binding site" evidence="4">
    <location>
        <position position="223"/>
    </location>
    <ligand>
        <name>Mn(2+)</name>
        <dbReference type="ChEBI" id="CHEBI:29035"/>
        <label>1</label>
    </ligand>
</feature>
<evidence type="ECO:0000313" key="6">
    <source>
        <dbReference type="Proteomes" id="UP000177126"/>
    </source>
</evidence>
<dbReference type="PANTHER" id="PTHR11358:SF26">
    <property type="entry name" value="GUANIDINO ACID HYDROLASE, MITOCHONDRIAL"/>
    <property type="match status" value="1"/>
</dbReference>
<feature type="binding site" evidence="4">
    <location>
        <position position="126"/>
    </location>
    <ligand>
        <name>Mn(2+)</name>
        <dbReference type="ChEBI" id="CHEBI:29035"/>
        <label>2</label>
    </ligand>
</feature>
<dbReference type="EMBL" id="MHNF01000039">
    <property type="protein sequence ID" value="OGZ40143.1"/>
    <property type="molecule type" value="Genomic_DNA"/>
</dbReference>
<comment type="caution">
    <text evidence="5">The sequence shown here is derived from an EMBL/GenBank/DDBJ whole genome shotgun (WGS) entry which is preliminary data.</text>
</comment>
<dbReference type="Pfam" id="PF00491">
    <property type="entry name" value="Arginase"/>
    <property type="match status" value="1"/>
</dbReference>
<organism evidence="5 6">
    <name type="scientific">Candidatus Portnoybacteria bacterium RIFCSPLOWO2_02_FULL_39_11</name>
    <dbReference type="NCBI Taxonomy" id="1802001"/>
    <lineage>
        <taxon>Bacteria</taxon>
        <taxon>Candidatus Portnoyibacteriota</taxon>
    </lineage>
</organism>
<dbReference type="InterPro" id="IPR023696">
    <property type="entry name" value="Ureohydrolase_dom_sf"/>
</dbReference>
<dbReference type="PIRSF" id="PIRSF036979">
    <property type="entry name" value="Arginase"/>
    <property type="match status" value="1"/>
</dbReference>
<comment type="cofactor">
    <cofactor evidence="4">
        <name>Mn(2+)</name>
        <dbReference type="ChEBI" id="CHEBI:29035"/>
    </cofactor>
    <text evidence="4">Binds 2 manganese ions per subunit.</text>
</comment>
<feature type="binding site" evidence="4">
    <location>
        <position position="130"/>
    </location>
    <ligand>
        <name>Mn(2+)</name>
        <dbReference type="ChEBI" id="CHEBI:29035"/>
        <label>1</label>
    </ligand>
</feature>
<dbReference type="PROSITE" id="PS51409">
    <property type="entry name" value="ARGINASE_2"/>
    <property type="match status" value="1"/>
</dbReference>
<name>A0A1G2FQ31_9BACT</name>
<sequence>MAKIKNFLDIEAKSFLGAQIIIVSFGFEGTTTYGHGADKGPEAIIEASNQVELFDEELWQETYKKVAIATMPEKKPVLKNLELAVREILKNKKLPIVLGGEHSITPFIIGEYKKAGFNDFSILQFDAHADLRDGYLGEKYSHAAAMRRCLDLDGINLVQVGIRNISNEDDELNFWEKNQTRIKTFWAKDVCEWRKIHANCAHANKKIDEIVKSLKDKVYITFDVDAFDCALMPSTGTPEPGGLDWYETLDILRAVCAKKKIIGADFVELAPIKNFHAPDFLVAKLIYKFIGYLFNK</sequence>
<evidence type="ECO:0000256" key="1">
    <source>
        <dbReference type="ARBA" id="ARBA00009227"/>
    </source>
</evidence>
<accession>A0A1G2FQ31</accession>
<reference evidence="5 6" key="1">
    <citation type="journal article" date="2016" name="Nat. Commun.">
        <title>Thousands of microbial genomes shed light on interconnected biogeochemical processes in an aquifer system.</title>
        <authorList>
            <person name="Anantharaman K."/>
            <person name="Brown C.T."/>
            <person name="Hug L.A."/>
            <person name="Sharon I."/>
            <person name="Castelle C.J."/>
            <person name="Probst A.J."/>
            <person name="Thomas B.C."/>
            <person name="Singh A."/>
            <person name="Wilkins M.J."/>
            <person name="Karaoz U."/>
            <person name="Brodie E.L."/>
            <person name="Williams K.H."/>
            <person name="Hubbard S.S."/>
            <person name="Banfield J.F."/>
        </authorList>
    </citation>
    <scope>NUCLEOTIDE SEQUENCE [LARGE SCALE GENOMIC DNA]</scope>
</reference>
<dbReference type="GO" id="GO:0033389">
    <property type="term" value="P:putrescine biosynthetic process from arginine, via agmatine"/>
    <property type="evidence" value="ECO:0007669"/>
    <property type="project" value="TreeGrafter"/>
</dbReference>
<evidence type="ECO:0000256" key="3">
    <source>
        <dbReference type="ARBA" id="ARBA00022801"/>
    </source>
</evidence>